<dbReference type="EMBL" id="BKCJ010344487">
    <property type="protein sequence ID" value="GEZ93626.1"/>
    <property type="molecule type" value="Genomic_DNA"/>
</dbReference>
<protein>
    <submittedName>
        <fullName evidence="2">Uncharacterized protein</fullName>
    </submittedName>
</protein>
<name>A0A699IX60_TANCI</name>
<feature type="compositionally biased region" description="Basic and acidic residues" evidence="1">
    <location>
        <begin position="168"/>
        <end position="177"/>
    </location>
</feature>
<dbReference type="AlphaFoldDB" id="A0A699IX60"/>
<organism evidence="2">
    <name type="scientific">Tanacetum cinerariifolium</name>
    <name type="common">Dalmatian daisy</name>
    <name type="synonym">Chrysanthemum cinerariifolium</name>
    <dbReference type="NCBI Taxonomy" id="118510"/>
    <lineage>
        <taxon>Eukaryota</taxon>
        <taxon>Viridiplantae</taxon>
        <taxon>Streptophyta</taxon>
        <taxon>Embryophyta</taxon>
        <taxon>Tracheophyta</taxon>
        <taxon>Spermatophyta</taxon>
        <taxon>Magnoliopsida</taxon>
        <taxon>eudicotyledons</taxon>
        <taxon>Gunneridae</taxon>
        <taxon>Pentapetalae</taxon>
        <taxon>asterids</taxon>
        <taxon>campanulids</taxon>
        <taxon>Asterales</taxon>
        <taxon>Asteraceae</taxon>
        <taxon>Asteroideae</taxon>
        <taxon>Anthemideae</taxon>
        <taxon>Anthemidinae</taxon>
        <taxon>Tanacetum</taxon>
    </lineage>
</organism>
<reference evidence="2" key="1">
    <citation type="journal article" date="2019" name="Sci. Rep.">
        <title>Draft genome of Tanacetum cinerariifolium, the natural source of mosquito coil.</title>
        <authorList>
            <person name="Yamashiro T."/>
            <person name="Shiraishi A."/>
            <person name="Satake H."/>
            <person name="Nakayama K."/>
        </authorList>
    </citation>
    <scope>NUCLEOTIDE SEQUENCE</scope>
</reference>
<sequence>DNLFIVVPNLDAPRYTKGTIHVEYEWKPPHCSTCLIFGHSVDDSPKASKRVVNKVDKGMGGSSGADDDDFIKVKKNKSGGINGGTKQFKPISVKPKTQYRPKVNQQTKGVSSKTAVITGNSLKTTSKTNVATSGNGTFFLSNSFEALNFDNLATKEVDSGNKASTSSVRKEGKSSTP</sequence>
<feature type="non-terminal residue" evidence="2">
    <location>
        <position position="1"/>
    </location>
</feature>
<comment type="caution">
    <text evidence="2">The sequence shown here is derived from an EMBL/GenBank/DDBJ whole genome shotgun (WGS) entry which is preliminary data.</text>
</comment>
<feature type="region of interest" description="Disordered" evidence="1">
    <location>
        <begin position="155"/>
        <end position="177"/>
    </location>
</feature>
<evidence type="ECO:0000256" key="1">
    <source>
        <dbReference type="SAM" id="MobiDB-lite"/>
    </source>
</evidence>
<proteinExistence type="predicted"/>
<accession>A0A699IX60</accession>
<evidence type="ECO:0000313" key="2">
    <source>
        <dbReference type="EMBL" id="GEZ93626.1"/>
    </source>
</evidence>
<gene>
    <name evidence="2" type="ORF">Tci_565599</name>
</gene>